<dbReference type="Proteomes" id="UP000192939">
    <property type="component" value="Unassembled WGS sequence"/>
</dbReference>
<gene>
    <name evidence="2" type="ORF">SAMN02744124_04246</name>
</gene>
<sequence length="272" mass="29169">MGSVMDKVTVNGTTIAYEQQGQGETVVLLHGFCGSSAYWEKVQPLLAEQYQVIAPDLRGHGATTAPVGAYTIDQMADDVAGLMEALGITKYTLLGHSMGGYTALSLAQRYPDRLNAFGLIHSTGFPDSEEAKEKRLQAVSRIRSEGITHFVDGLVPGLFAPDNVSKLGAEVDRVKEIGYKTPPQGATGAALAMRERPDRRDVMESTSLPLLLVAGENDNVVPMARLFTTEGPNVTKAVIKGAGHMSMYEAPEQLTAVIADFMRSVTGKIVEV</sequence>
<dbReference type="SUPFAM" id="SSF53474">
    <property type="entry name" value="alpha/beta-Hydrolases"/>
    <property type="match status" value="1"/>
</dbReference>
<dbReference type="PANTHER" id="PTHR43798">
    <property type="entry name" value="MONOACYLGLYCEROL LIPASE"/>
    <property type="match status" value="1"/>
</dbReference>
<dbReference type="EMBL" id="FXAE01000074">
    <property type="protein sequence ID" value="SMF66081.1"/>
    <property type="molecule type" value="Genomic_DNA"/>
</dbReference>
<evidence type="ECO:0000313" key="2">
    <source>
        <dbReference type="EMBL" id="SMF66081.1"/>
    </source>
</evidence>
<dbReference type="PRINTS" id="PR00412">
    <property type="entry name" value="EPOXHYDRLASE"/>
</dbReference>
<feature type="domain" description="AB hydrolase-1" evidence="1">
    <location>
        <begin position="25"/>
        <end position="135"/>
    </location>
</feature>
<protein>
    <submittedName>
        <fullName evidence="2">Pimeloyl-ACP methyl ester carboxylesterase</fullName>
    </submittedName>
</protein>
<dbReference type="InterPro" id="IPR000073">
    <property type="entry name" value="AB_hydrolase_1"/>
</dbReference>
<dbReference type="Gene3D" id="3.40.50.1820">
    <property type="entry name" value="alpha/beta hydrolase"/>
    <property type="match status" value="1"/>
</dbReference>
<organism evidence="2 3">
    <name type="scientific">Paenibacillus barengoltzii J12</name>
    <dbReference type="NCBI Taxonomy" id="935846"/>
    <lineage>
        <taxon>Bacteria</taxon>
        <taxon>Bacillati</taxon>
        <taxon>Bacillota</taxon>
        <taxon>Bacilli</taxon>
        <taxon>Bacillales</taxon>
        <taxon>Paenibacillaceae</taxon>
        <taxon>Paenibacillus</taxon>
    </lineage>
</organism>
<keyword evidence="3" id="KW-1185">Reference proteome</keyword>
<evidence type="ECO:0000313" key="3">
    <source>
        <dbReference type="Proteomes" id="UP000192939"/>
    </source>
</evidence>
<name>A0ABY1M387_9BACL</name>
<accession>A0ABY1M387</accession>
<dbReference type="InterPro" id="IPR029058">
    <property type="entry name" value="AB_hydrolase_fold"/>
</dbReference>
<dbReference type="InterPro" id="IPR000639">
    <property type="entry name" value="Epox_hydrolase-like"/>
</dbReference>
<proteinExistence type="predicted"/>
<dbReference type="Pfam" id="PF00561">
    <property type="entry name" value="Abhydrolase_1"/>
    <property type="match status" value="1"/>
</dbReference>
<dbReference type="InterPro" id="IPR050266">
    <property type="entry name" value="AB_hydrolase_sf"/>
</dbReference>
<dbReference type="PANTHER" id="PTHR43798:SF33">
    <property type="entry name" value="HYDROLASE, PUTATIVE (AFU_ORTHOLOGUE AFUA_2G14860)-RELATED"/>
    <property type="match status" value="1"/>
</dbReference>
<evidence type="ECO:0000259" key="1">
    <source>
        <dbReference type="Pfam" id="PF00561"/>
    </source>
</evidence>
<dbReference type="PRINTS" id="PR00111">
    <property type="entry name" value="ABHYDROLASE"/>
</dbReference>
<reference evidence="2 3" key="1">
    <citation type="submission" date="2017-04" db="EMBL/GenBank/DDBJ databases">
        <authorList>
            <person name="Varghese N."/>
            <person name="Submissions S."/>
        </authorList>
    </citation>
    <scope>NUCLEOTIDE SEQUENCE [LARGE SCALE GENOMIC DNA]</scope>
    <source>
        <strain evidence="2 3">J12</strain>
    </source>
</reference>
<comment type="caution">
    <text evidence="2">The sequence shown here is derived from an EMBL/GenBank/DDBJ whole genome shotgun (WGS) entry which is preliminary data.</text>
</comment>